<keyword evidence="4 6" id="KW-0560">Oxidoreductase</keyword>
<sequence length="129" mass="14352">MPAVPHPTPGALFKGDAFNMRHPLTGGGMTVTLSTSLWHPPQYVAGALYKLWCRPTAAAFSIIQTHVDFAAPMVDLGGIEFFFFARIHHIGENYHFLVIQLSWWTSNTAVSLAIGCFPYFRECLLLVID</sequence>
<organism evidence="8 9">
    <name type="scientific">Datura stramonium</name>
    <name type="common">Jimsonweed</name>
    <name type="synonym">Common thornapple</name>
    <dbReference type="NCBI Taxonomy" id="4076"/>
    <lineage>
        <taxon>Eukaryota</taxon>
        <taxon>Viridiplantae</taxon>
        <taxon>Streptophyta</taxon>
        <taxon>Embryophyta</taxon>
        <taxon>Tracheophyta</taxon>
        <taxon>Spermatophyta</taxon>
        <taxon>Magnoliopsida</taxon>
        <taxon>eudicotyledons</taxon>
        <taxon>Gunneridae</taxon>
        <taxon>Pentapetalae</taxon>
        <taxon>asterids</taxon>
        <taxon>lamiids</taxon>
        <taxon>Solanales</taxon>
        <taxon>Solanaceae</taxon>
        <taxon>Solanoideae</taxon>
        <taxon>Datureae</taxon>
        <taxon>Datura</taxon>
    </lineage>
</organism>
<evidence type="ECO:0000259" key="7">
    <source>
        <dbReference type="Pfam" id="PF08491"/>
    </source>
</evidence>
<comment type="similarity">
    <text evidence="6">Belongs to the squalene monooxygenase family.</text>
</comment>
<keyword evidence="2 6" id="KW-0285">Flavoprotein</keyword>
<comment type="caution">
    <text evidence="8">The sequence shown here is derived from an EMBL/GenBank/DDBJ whole genome shotgun (WGS) entry which is preliminary data.</text>
</comment>
<evidence type="ECO:0000313" key="8">
    <source>
        <dbReference type="EMBL" id="MCD9560855.1"/>
    </source>
</evidence>
<evidence type="ECO:0000313" key="9">
    <source>
        <dbReference type="Proteomes" id="UP000823775"/>
    </source>
</evidence>
<keyword evidence="9" id="KW-1185">Reference proteome</keyword>
<evidence type="ECO:0000256" key="6">
    <source>
        <dbReference type="RuleBase" id="RU367121"/>
    </source>
</evidence>
<keyword evidence="5" id="KW-0472">Membrane</keyword>
<dbReference type="Proteomes" id="UP000823775">
    <property type="component" value="Unassembled WGS sequence"/>
</dbReference>
<dbReference type="InterPro" id="IPR040125">
    <property type="entry name" value="Squalene_monox"/>
</dbReference>
<accession>A0ABS8US02</accession>
<name>A0ABS8US02_DATST</name>
<dbReference type="InterPro" id="IPR013698">
    <property type="entry name" value="Squalene_epoxidase"/>
</dbReference>
<gene>
    <name evidence="8" type="ORF">HAX54_019663</name>
</gene>
<evidence type="ECO:0000256" key="2">
    <source>
        <dbReference type="ARBA" id="ARBA00022630"/>
    </source>
</evidence>
<evidence type="ECO:0000256" key="4">
    <source>
        <dbReference type="ARBA" id="ARBA00023002"/>
    </source>
</evidence>
<comment type="subcellular location">
    <subcellularLocation>
        <location evidence="6">Membrane</location>
        <topology evidence="6">Multi-pass membrane protein</topology>
    </subcellularLocation>
</comment>
<comment type="catalytic activity">
    <reaction evidence="6">
        <text>squalene + reduced [NADPH--hemoprotein reductase] + O2 = (S)-2,3-epoxysqualene + oxidized [NADPH--hemoprotein reductase] + H2O + H(+)</text>
        <dbReference type="Rhea" id="RHEA:25282"/>
        <dbReference type="Rhea" id="RHEA-COMP:11964"/>
        <dbReference type="Rhea" id="RHEA-COMP:11965"/>
        <dbReference type="ChEBI" id="CHEBI:15377"/>
        <dbReference type="ChEBI" id="CHEBI:15378"/>
        <dbReference type="ChEBI" id="CHEBI:15379"/>
        <dbReference type="ChEBI" id="CHEBI:15440"/>
        <dbReference type="ChEBI" id="CHEBI:15441"/>
        <dbReference type="ChEBI" id="CHEBI:57618"/>
        <dbReference type="ChEBI" id="CHEBI:58210"/>
        <dbReference type="EC" id="1.14.14.17"/>
    </reaction>
</comment>
<dbReference type="Pfam" id="PF08491">
    <property type="entry name" value="SE"/>
    <property type="match status" value="1"/>
</dbReference>
<reference evidence="8 9" key="1">
    <citation type="journal article" date="2021" name="BMC Genomics">
        <title>Datura genome reveals duplications of psychoactive alkaloid biosynthetic genes and high mutation rate following tissue culture.</title>
        <authorList>
            <person name="Rajewski A."/>
            <person name="Carter-House D."/>
            <person name="Stajich J."/>
            <person name="Litt A."/>
        </authorList>
    </citation>
    <scope>NUCLEOTIDE SEQUENCE [LARGE SCALE GENOMIC DNA]</scope>
    <source>
        <strain evidence="8">AR-01</strain>
    </source>
</reference>
<evidence type="ECO:0000256" key="3">
    <source>
        <dbReference type="ARBA" id="ARBA00022827"/>
    </source>
</evidence>
<dbReference type="PANTHER" id="PTHR10835:SF0">
    <property type="entry name" value="SQUALENE MONOOXYGENASE"/>
    <property type="match status" value="1"/>
</dbReference>
<evidence type="ECO:0000256" key="5">
    <source>
        <dbReference type="ARBA" id="ARBA00023136"/>
    </source>
</evidence>
<dbReference type="EMBL" id="JACEIK010002389">
    <property type="protein sequence ID" value="MCD9560855.1"/>
    <property type="molecule type" value="Genomic_DNA"/>
</dbReference>
<feature type="domain" description="Squalene epoxidase" evidence="7">
    <location>
        <begin position="1"/>
        <end position="35"/>
    </location>
</feature>
<dbReference type="EC" id="1.14.14.17" evidence="6"/>
<comment type="cofactor">
    <cofactor evidence="1 6">
        <name>FAD</name>
        <dbReference type="ChEBI" id="CHEBI:57692"/>
    </cofactor>
</comment>
<comment type="function">
    <text evidence="6">Catalyzes the stereospecific oxidation of squalene to (S)-2,3-epoxysqualene, and is considered to be a rate-limiting enzyme in steroid biosynthesis.</text>
</comment>
<proteinExistence type="inferred from homology"/>
<dbReference type="PANTHER" id="PTHR10835">
    <property type="entry name" value="SQUALENE MONOOXYGENASE"/>
    <property type="match status" value="1"/>
</dbReference>
<protein>
    <recommendedName>
        <fullName evidence="6">Squalene monooxygenase</fullName>
        <ecNumber evidence="6">1.14.14.17</ecNumber>
    </recommendedName>
</protein>
<evidence type="ECO:0000256" key="1">
    <source>
        <dbReference type="ARBA" id="ARBA00001974"/>
    </source>
</evidence>
<keyword evidence="3 6" id="KW-0274">FAD</keyword>